<evidence type="ECO:0000256" key="1">
    <source>
        <dbReference type="SAM" id="Phobius"/>
    </source>
</evidence>
<organism evidence="2">
    <name type="scientific">Tetraodon nigroviridis</name>
    <name type="common">Spotted green pufferfish</name>
    <name type="synonym">Chelonodon nigroviridis</name>
    <dbReference type="NCBI Taxonomy" id="99883"/>
    <lineage>
        <taxon>Eukaryota</taxon>
        <taxon>Metazoa</taxon>
        <taxon>Chordata</taxon>
        <taxon>Craniata</taxon>
        <taxon>Vertebrata</taxon>
        <taxon>Euteleostomi</taxon>
        <taxon>Actinopterygii</taxon>
        <taxon>Neopterygii</taxon>
        <taxon>Teleostei</taxon>
        <taxon>Neoteleostei</taxon>
        <taxon>Acanthomorphata</taxon>
        <taxon>Eupercaria</taxon>
        <taxon>Tetraodontiformes</taxon>
        <taxon>Tetradontoidea</taxon>
        <taxon>Tetraodontidae</taxon>
        <taxon>Tetraodon</taxon>
    </lineage>
</organism>
<protein>
    <submittedName>
        <fullName evidence="2">(spotted green pufferfish) hypothetical protein</fullName>
    </submittedName>
</protein>
<dbReference type="KEGG" id="tng:GSTEN00011129G001"/>
<accession>Q4SX46</accession>
<evidence type="ECO:0000313" key="2">
    <source>
        <dbReference type="EMBL" id="CAF94786.1"/>
    </source>
</evidence>
<gene>
    <name evidence="2" type="ORF">GSTENG00011129001</name>
</gene>
<feature type="transmembrane region" description="Helical" evidence="1">
    <location>
        <begin position="53"/>
        <end position="75"/>
    </location>
</feature>
<reference evidence="2" key="2">
    <citation type="submission" date="2004-02" db="EMBL/GenBank/DDBJ databases">
        <authorList>
            <consortium name="Genoscope"/>
            <consortium name="Whitehead Institute Centre for Genome Research"/>
        </authorList>
    </citation>
    <scope>NUCLEOTIDE SEQUENCE</scope>
</reference>
<keyword evidence="1" id="KW-0472">Membrane</keyword>
<comment type="caution">
    <text evidence="2">The sequence shown here is derived from an EMBL/GenBank/DDBJ whole genome shotgun (WGS) entry which is preliminary data.</text>
</comment>
<dbReference type="AlphaFoldDB" id="Q4SX46"/>
<proteinExistence type="predicted"/>
<keyword evidence="1" id="KW-1133">Transmembrane helix</keyword>
<dbReference type="EMBL" id="CAAE01013033">
    <property type="protein sequence ID" value="CAF94786.1"/>
    <property type="molecule type" value="Genomic_DNA"/>
</dbReference>
<keyword evidence="1" id="KW-0812">Transmembrane</keyword>
<reference evidence="2" key="1">
    <citation type="journal article" date="2004" name="Nature">
        <title>Genome duplication in the teleost fish Tetraodon nigroviridis reveals the early vertebrate proto-karyotype.</title>
        <authorList>
            <person name="Jaillon O."/>
            <person name="Aury J.-M."/>
            <person name="Brunet F."/>
            <person name="Petit J.-L."/>
            <person name="Stange-Thomann N."/>
            <person name="Mauceli E."/>
            <person name="Bouneau L."/>
            <person name="Fischer C."/>
            <person name="Ozouf-Costaz C."/>
            <person name="Bernot A."/>
            <person name="Nicaud S."/>
            <person name="Jaffe D."/>
            <person name="Fisher S."/>
            <person name="Lutfalla G."/>
            <person name="Dossat C."/>
            <person name="Segurens B."/>
            <person name="Dasilva C."/>
            <person name="Salanoubat M."/>
            <person name="Levy M."/>
            <person name="Boudet N."/>
            <person name="Castellano S."/>
            <person name="Anthouard V."/>
            <person name="Jubin C."/>
            <person name="Castelli V."/>
            <person name="Katinka M."/>
            <person name="Vacherie B."/>
            <person name="Biemont C."/>
            <person name="Skalli Z."/>
            <person name="Cattolico L."/>
            <person name="Poulain J."/>
            <person name="De Berardinis V."/>
            <person name="Cruaud C."/>
            <person name="Duprat S."/>
            <person name="Brottier P."/>
            <person name="Coutanceau J.-P."/>
            <person name="Gouzy J."/>
            <person name="Parra G."/>
            <person name="Lardier G."/>
            <person name="Chapple C."/>
            <person name="McKernan K.J."/>
            <person name="McEwan P."/>
            <person name="Bosak S."/>
            <person name="Kellis M."/>
            <person name="Volff J.-N."/>
            <person name="Guigo R."/>
            <person name="Zody M.C."/>
            <person name="Mesirov J."/>
            <person name="Lindblad-Toh K."/>
            <person name="Birren B."/>
            <person name="Nusbaum C."/>
            <person name="Kahn D."/>
            <person name="Robinson-Rechavi M."/>
            <person name="Laudet V."/>
            <person name="Schachter V."/>
            <person name="Quetier F."/>
            <person name="Saurin W."/>
            <person name="Scarpelli C."/>
            <person name="Wincker P."/>
            <person name="Lander E.S."/>
            <person name="Weissenbach J."/>
            <person name="Roest Crollius H."/>
        </authorList>
    </citation>
    <scope>NUCLEOTIDE SEQUENCE [LARGE SCALE GENOMIC DNA]</scope>
</reference>
<feature type="non-terminal residue" evidence="2">
    <location>
        <position position="154"/>
    </location>
</feature>
<dbReference type="OrthoDB" id="10254377at2759"/>
<name>Q4SX46_TETNG</name>
<sequence length="154" mass="17722">QDFEMNRELKLSVIGLLEEVLRDPDLLPQERKATANILRMLRWLVPSRLGPVWMWKVLLLFVALAFAGQLLGVIFNRRYLQLLNVIFIYRPGNQSCLTITRQKDKSLAVCCSRNVFQLLNFVMLKSGVKTSHCASLLGWVCGEKFPHSILLFTM</sequence>